<proteinExistence type="predicted"/>
<name>A0A4R9AAL6_9MICO</name>
<dbReference type="SUPFAM" id="SSF55021">
    <property type="entry name" value="ACT-like"/>
    <property type="match status" value="1"/>
</dbReference>
<keyword evidence="1" id="KW-0472">Membrane</keyword>
<sequence>MHCHECGQLPEVSKTRLTVANVLTILPIEILVHALVVGTSMPYLAKVLTLAVTATAVVIWVAEPSARRLLRRWLHAPALRSRRRVHASAALWRVRTVLPDGTGTLERITHGFTRLDANILSIHVHRVTGGVLDEFILSAPGSLTDDELVTEVEACGGRDTRVWPTSPVALTDGQSRALTLATRLAHDPGELVATVAELLSAEHLDEGAERMLAPSSRHDGTLIKIPTSWHGPLYFVRPGDPFTPAEAGRAHRLAELAEVVTLGQAASAGTVTKSG</sequence>
<dbReference type="AlphaFoldDB" id="A0A4R9AAL6"/>
<gene>
    <name evidence="2" type="ORF">E3T55_01445</name>
</gene>
<feature type="transmembrane region" description="Helical" evidence="1">
    <location>
        <begin position="17"/>
        <end position="37"/>
    </location>
</feature>
<organism evidence="2 3">
    <name type="scientific">Cryobacterium frigoriphilum</name>
    <dbReference type="NCBI Taxonomy" id="1259150"/>
    <lineage>
        <taxon>Bacteria</taxon>
        <taxon>Bacillati</taxon>
        <taxon>Actinomycetota</taxon>
        <taxon>Actinomycetes</taxon>
        <taxon>Micrococcales</taxon>
        <taxon>Microbacteriaceae</taxon>
        <taxon>Cryobacterium</taxon>
    </lineage>
</organism>
<dbReference type="EMBL" id="SOHE01000013">
    <property type="protein sequence ID" value="TFD55298.1"/>
    <property type="molecule type" value="Genomic_DNA"/>
</dbReference>
<reference evidence="2 3" key="1">
    <citation type="submission" date="2019-03" db="EMBL/GenBank/DDBJ databases">
        <title>Genomics of glacier-inhabiting Cryobacterium strains.</title>
        <authorList>
            <person name="Liu Q."/>
            <person name="Xin Y.-H."/>
        </authorList>
    </citation>
    <scope>NUCLEOTIDE SEQUENCE [LARGE SCALE GENOMIC DNA]</scope>
    <source>
        <strain evidence="2 3">Hh14</strain>
    </source>
</reference>
<accession>A0A4R9AAL6</accession>
<feature type="transmembrane region" description="Helical" evidence="1">
    <location>
        <begin position="43"/>
        <end position="62"/>
    </location>
</feature>
<dbReference type="OrthoDB" id="5516749at2"/>
<dbReference type="InterPro" id="IPR045865">
    <property type="entry name" value="ACT-like_dom_sf"/>
</dbReference>
<evidence type="ECO:0000256" key="1">
    <source>
        <dbReference type="SAM" id="Phobius"/>
    </source>
</evidence>
<keyword evidence="1" id="KW-1133">Transmembrane helix</keyword>
<keyword evidence="1" id="KW-0812">Transmembrane</keyword>
<evidence type="ECO:0000313" key="2">
    <source>
        <dbReference type="EMBL" id="TFD55298.1"/>
    </source>
</evidence>
<keyword evidence="3" id="KW-1185">Reference proteome</keyword>
<dbReference type="CDD" id="cd02116">
    <property type="entry name" value="ACT"/>
    <property type="match status" value="1"/>
</dbReference>
<protein>
    <submittedName>
        <fullName evidence="2">Amino acid-binding protein</fullName>
    </submittedName>
</protein>
<comment type="caution">
    <text evidence="2">The sequence shown here is derived from an EMBL/GenBank/DDBJ whole genome shotgun (WGS) entry which is preliminary data.</text>
</comment>
<dbReference type="Proteomes" id="UP000297447">
    <property type="component" value="Unassembled WGS sequence"/>
</dbReference>
<evidence type="ECO:0000313" key="3">
    <source>
        <dbReference type="Proteomes" id="UP000297447"/>
    </source>
</evidence>